<evidence type="ECO:0000256" key="5">
    <source>
        <dbReference type="ARBA" id="ARBA00022840"/>
    </source>
</evidence>
<evidence type="ECO:0000256" key="9">
    <source>
        <dbReference type="HAMAP-Rule" id="MF_01897"/>
    </source>
</evidence>
<dbReference type="NCBIfam" id="TIGR01063">
    <property type="entry name" value="gyrA"/>
    <property type="match status" value="1"/>
</dbReference>
<dbReference type="GO" id="GO:0003677">
    <property type="term" value="F:DNA binding"/>
    <property type="evidence" value="ECO:0007669"/>
    <property type="project" value="UniProtKB-UniRule"/>
</dbReference>
<comment type="miscellaneous">
    <text evidence="9">Few gyrases are as efficient as E.coli at forming negative supercoils. Not all organisms have 2 type II topoisomerases; in organisms with a single type II topoisomerase this enzyme also has to decatenate newly replicated chromosomes.</text>
</comment>
<dbReference type="GO" id="GO:0005694">
    <property type="term" value="C:chromosome"/>
    <property type="evidence" value="ECO:0007669"/>
    <property type="project" value="InterPro"/>
</dbReference>
<dbReference type="GO" id="GO:0009330">
    <property type="term" value="C:DNA topoisomerase type II (double strand cut, ATP-hydrolyzing) complex"/>
    <property type="evidence" value="ECO:0007669"/>
    <property type="project" value="TreeGrafter"/>
</dbReference>
<evidence type="ECO:0000256" key="4">
    <source>
        <dbReference type="ARBA" id="ARBA00022741"/>
    </source>
</evidence>
<dbReference type="InterPro" id="IPR013760">
    <property type="entry name" value="Topo_IIA-like_dom_sf"/>
</dbReference>
<comment type="caution">
    <text evidence="13">The sequence shown here is derived from an EMBL/GenBank/DDBJ whole genome shotgun (WGS) entry which is preliminary data.</text>
</comment>
<dbReference type="Gene3D" id="2.120.10.90">
    <property type="entry name" value="DNA gyrase/topoisomerase IV, subunit A, C-terminal"/>
    <property type="match status" value="1"/>
</dbReference>
<dbReference type="NCBIfam" id="NF004044">
    <property type="entry name" value="PRK05561.1"/>
    <property type="match status" value="1"/>
</dbReference>
<evidence type="ECO:0000256" key="11">
    <source>
        <dbReference type="SAM" id="Coils"/>
    </source>
</evidence>
<dbReference type="InterPro" id="IPR005743">
    <property type="entry name" value="GyrA"/>
</dbReference>
<dbReference type="InterPro" id="IPR002205">
    <property type="entry name" value="Topo_IIA_dom_A"/>
</dbReference>
<dbReference type="PROSITE" id="PS52040">
    <property type="entry name" value="TOPO_IIA"/>
    <property type="match status" value="1"/>
</dbReference>
<keyword evidence="7 9" id="KW-0238">DNA-binding</keyword>
<evidence type="ECO:0000313" key="14">
    <source>
        <dbReference type="Proteomes" id="UP000093080"/>
    </source>
</evidence>
<dbReference type="Pfam" id="PF03989">
    <property type="entry name" value="DNA_gyraseA_C"/>
    <property type="match status" value="6"/>
</dbReference>
<dbReference type="SUPFAM" id="SSF56719">
    <property type="entry name" value="Type II DNA topoisomerase"/>
    <property type="match status" value="1"/>
</dbReference>
<dbReference type="GO" id="GO:0005737">
    <property type="term" value="C:cytoplasm"/>
    <property type="evidence" value="ECO:0007669"/>
    <property type="project" value="UniProtKB-SubCell"/>
</dbReference>
<evidence type="ECO:0000256" key="8">
    <source>
        <dbReference type="ARBA" id="ARBA00023235"/>
    </source>
</evidence>
<comment type="subunit">
    <text evidence="9">Heterotetramer, composed of two GyrA and two GyrB chains. In the heterotetramer, GyrA contains the active site tyrosine that forms a transient covalent intermediate with DNA, while GyrB binds cofactors and catalyzes ATP hydrolysis.</text>
</comment>
<name>A0A1B9F7F5_9BACT</name>
<dbReference type="InterPro" id="IPR013758">
    <property type="entry name" value="Topo_IIA_A/C_ab"/>
</dbReference>
<accession>A0A1B9F7F5</accession>
<dbReference type="PANTHER" id="PTHR43493">
    <property type="entry name" value="DNA GYRASE/TOPOISOMERASE SUBUNIT A"/>
    <property type="match status" value="1"/>
</dbReference>
<keyword evidence="14" id="KW-1185">Reference proteome</keyword>
<evidence type="ECO:0000256" key="6">
    <source>
        <dbReference type="ARBA" id="ARBA00023029"/>
    </source>
</evidence>
<keyword evidence="3 9" id="KW-0963">Cytoplasm</keyword>
<comment type="subcellular location">
    <subcellularLocation>
        <location evidence="9">Cytoplasm</location>
    </subcellularLocation>
</comment>
<feature type="active site" description="O-(5'-phospho-DNA)-tyrosine intermediate" evidence="9 10">
    <location>
        <position position="126"/>
    </location>
</feature>
<dbReference type="FunFam" id="1.10.268.10:FF:000001">
    <property type="entry name" value="DNA gyrase subunit A"/>
    <property type="match status" value="1"/>
</dbReference>
<dbReference type="GO" id="GO:0034335">
    <property type="term" value="F:DNA negative supercoiling activity"/>
    <property type="evidence" value="ECO:0007669"/>
    <property type="project" value="UniProtKB-ARBA"/>
</dbReference>
<dbReference type="FunFam" id="2.120.10.90:FF:000004">
    <property type="entry name" value="DNA gyrase subunit A"/>
    <property type="match status" value="1"/>
</dbReference>
<dbReference type="InterPro" id="IPR050220">
    <property type="entry name" value="Type_II_DNA_Topoisomerases"/>
</dbReference>
<dbReference type="RefSeq" id="WP_067616347.1">
    <property type="nucleotide sequence ID" value="NZ_MAGO01000003.1"/>
</dbReference>
<comment type="function">
    <text evidence="9">A type II topoisomerase that negatively supercoils closed circular double-stranded (ds) DNA in an ATP-dependent manner to modulate DNA topology and maintain chromosomes in an underwound state. Negative supercoiling favors strand separation, and DNA replication, transcription, recombination and repair, all of which involve strand separation. Also able to catalyze the interconversion of other topological isomers of dsDNA rings, including catenanes and knotted rings. Type II topoisomerases break and join 2 DNA strands simultaneously in an ATP-dependent manner.</text>
</comment>
<evidence type="ECO:0000259" key="12">
    <source>
        <dbReference type="PROSITE" id="PS52040"/>
    </source>
</evidence>
<keyword evidence="8 9" id="KW-0413">Isomerase</keyword>
<dbReference type="Gene3D" id="1.10.268.10">
    <property type="entry name" value="Topoisomerase, domain 3"/>
    <property type="match status" value="1"/>
</dbReference>
<dbReference type="EMBL" id="MAGO01000003">
    <property type="protein sequence ID" value="OCC15735.1"/>
    <property type="molecule type" value="Genomic_DNA"/>
</dbReference>
<evidence type="ECO:0000256" key="7">
    <source>
        <dbReference type="ARBA" id="ARBA00023125"/>
    </source>
</evidence>
<feature type="coiled-coil region" evidence="11">
    <location>
        <begin position="454"/>
        <end position="481"/>
    </location>
</feature>
<keyword evidence="6 9" id="KW-0799">Topoisomerase</keyword>
<reference evidence="13 14" key="1">
    <citation type="submission" date="2016-06" db="EMBL/GenBank/DDBJ databases">
        <title>Respiratory ammonification of nitrate coupled to the oxidation of elemental sulfur in deep-sea autotrophic thermophilic bacteria.</title>
        <authorList>
            <person name="Slobodkina G.B."/>
            <person name="Mardanov A.V."/>
            <person name="Ravin N.V."/>
            <person name="Frolova A.A."/>
            <person name="Viryasiv M.B."/>
            <person name="Chernyh N.A."/>
            <person name="Bonch-Osmolovskaya E.A."/>
            <person name="Slobodkin A.I."/>
        </authorList>
    </citation>
    <scope>NUCLEOTIDE SEQUENCE [LARGE SCALE GENOMIC DNA]</scope>
    <source>
        <strain evidence="13 14">S69</strain>
    </source>
</reference>
<dbReference type="InterPro" id="IPR035516">
    <property type="entry name" value="Gyrase/topoIV_suA_C"/>
</dbReference>
<dbReference type="InterPro" id="IPR013757">
    <property type="entry name" value="Topo_IIA_A_a_sf"/>
</dbReference>
<feature type="short sequence motif" description="GyrA-box" evidence="9">
    <location>
        <begin position="529"/>
        <end position="535"/>
    </location>
</feature>
<evidence type="ECO:0000256" key="1">
    <source>
        <dbReference type="ARBA" id="ARBA00000185"/>
    </source>
</evidence>
<dbReference type="NCBIfam" id="NF004043">
    <property type="entry name" value="PRK05560.1"/>
    <property type="match status" value="1"/>
</dbReference>
<keyword evidence="5 9" id="KW-0067">ATP-binding</keyword>
<dbReference type="PANTHER" id="PTHR43493:SF5">
    <property type="entry name" value="DNA GYRASE SUBUNIT A, CHLOROPLASTIC_MITOCHONDRIAL"/>
    <property type="match status" value="1"/>
</dbReference>
<evidence type="ECO:0000256" key="3">
    <source>
        <dbReference type="ARBA" id="ARBA00022490"/>
    </source>
</evidence>
<dbReference type="Pfam" id="PF00521">
    <property type="entry name" value="DNA_topoisoIV"/>
    <property type="match status" value="1"/>
</dbReference>
<dbReference type="STRING" id="1156395.DBT_0660"/>
<feature type="domain" description="Topo IIA-type catalytic" evidence="12">
    <location>
        <begin position="38"/>
        <end position="502"/>
    </location>
</feature>
<proteinExistence type="inferred from homology"/>
<comment type="similarity">
    <text evidence="2 9">Belongs to the type II topoisomerase GyrA/ParC subunit family.</text>
</comment>
<dbReference type="FunFam" id="3.90.199.10:FF:000001">
    <property type="entry name" value="DNA gyrase subunit A"/>
    <property type="match status" value="1"/>
</dbReference>
<dbReference type="PATRIC" id="fig|1156395.6.peg.670"/>
<dbReference type="SMART" id="SM00434">
    <property type="entry name" value="TOP4c"/>
    <property type="match status" value="1"/>
</dbReference>
<dbReference type="GO" id="GO:0005524">
    <property type="term" value="F:ATP binding"/>
    <property type="evidence" value="ECO:0007669"/>
    <property type="project" value="UniProtKB-UniRule"/>
</dbReference>
<evidence type="ECO:0000256" key="2">
    <source>
        <dbReference type="ARBA" id="ARBA00008263"/>
    </source>
</evidence>
<dbReference type="HAMAP" id="MF_01897">
    <property type="entry name" value="GyrA"/>
    <property type="match status" value="1"/>
</dbReference>
<keyword evidence="4 9" id="KW-0547">Nucleotide-binding</keyword>
<dbReference type="GO" id="GO:0006265">
    <property type="term" value="P:DNA topological change"/>
    <property type="evidence" value="ECO:0007669"/>
    <property type="project" value="UniProtKB-UniRule"/>
</dbReference>
<gene>
    <name evidence="9" type="primary">gyrA</name>
    <name evidence="13" type="ORF">DBT_0660</name>
</gene>
<dbReference type="Proteomes" id="UP000093080">
    <property type="component" value="Unassembled WGS sequence"/>
</dbReference>
<dbReference type="OrthoDB" id="9806486at2"/>
<keyword evidence="11" id="KW-0175">Coiled coil</keyword>
<dbReference type="EC" id="5.6.2.2" evidence="9"/>
<comment type="catalytic activity">
    <reaction evidence="1 9 10">
        <text>ATP-dependent breakage, passage and rejoining of double-stranded DNA.</text>
        <dbReference type="EC" id="5.6.2.2"/>
    </reaction>
</comment>
<dbReference type="FunFam" id="3.30.1360.40:FF:000002">
    <property type="entry name" value="DNA gyrase subunit A"/>
    <property type="match status" value="1"/>
</dbReference>
<evidence type="ECO:0000256" key="10">
    <source>
        <dbReference type="PROSITE-ProRule" id="PRU01384"/>
    </source>
</evidence>
<evidence type="ECO:0000313" key="13">
    <source>
        <dbReference type="EMBL" id="OCC15735.1"/>
    </source>
</evidence>
<dbReference type="SUPFAM" id="SSF101904">
    <property type="entry name" value="GyrA/ParC C-terminal domain-like"/>
    <property type="match status" value="1"/>
</dbReference>
<dbReference type="GO" id="GO:0006261">
    <property type="term" value="P:DNA-templated DNA replication"/>
    <property type="evidence" value="ECO:0007669"/>
    <property type="project" value="UniProtKB-UniRule"/>
</dbReference>
<dbReference type="Gene3D" id="3.90.199.10">
    <property type="entry name" value="Topoisomerase II, domain 5"/>
    <property type="match status" value="1"/>
</dbReference>
<dbReference type="InterPro" id="IPR006691">
    <property type="entry name" value="GyrA/parC_rep"/>
</dbReference>
<dbReference type="Gene3D" id="3.30.1360.40">
    <property type="match status" value="1"/>
</dbReference>
<organism evidence="13 14">
    <name type="scientific">Dissulfuribacter thermophilus</name>
    <dbReference type="NCBI Taxonomy" id="1156395"/>
    <lineage>
        <taxon>Bacteria</taxon>
        <taxon>Pseudomonadati</taxon>
        <taxon>Thermodesulfobacteriota</taxon>
        <taxon>Dissulfuribacteria</taxon>
        <taxon>Dissulfuribacterales</taxon>
        <taxon>Dissulfuribacteraceae</taxon>
        <taxon>Dissulfuribacter</taxon>
    </lineage>
</organism>
<dbReference type="AlphaFoldDB" id="A0A1B9F7F5"/>
<sequence>MSEQEELFKERADTCDIAAELKKSYLDYAMSVIIGRALPDVRDGLKPVHRRILYAMHELRNDYNKPYKKSARIVGDVIGKYHPHGDAAVYDTIVRMAQDFAMRYPLVDGQGNFGSIDGDAPAAMRYTEVRLKKLAHELMADIEKETVDFVPNYDNSLKEPVVLPSRIPNLLINGAAGIAVGMATNIPPHNLGEVVDALVAMIHDPNISVAQLMKYIPGPDFPTAGFICGRSGIKSAYETGKGIIKIRARASVERPAKGREFIVISEIPYQVNKAKLIEKIVLLSQQKKIEGIHEVRDESDRDGIRIVIELKKDGVAEVVLNHLYKHTLMESSFGIILLAIVNGRPELLNLKELLAHFLEHRKTIVIRRTTYDLKKAEERAHILEGLKIAIENLDECVALIRSSKTPQEAKTGLIERFKLTAIQAQAILDMRLQRLTGLERDKIIQEYEEILKAIAEYKDILANESRVMEIIEKELIEIKNEYADPRRTNIIDEVKDFSIEDLIVEEDMVVTLSHKGYIKRNPLSLYRSQKRGGKGVTGLSTKYEDFIERLFVASTHDYFLCFSNRGRLYWLRVHEIPQASRASRGKALVNLLPLESKEDERITAVIPVREFHKDSFVVMATKNGIIKKTSLEAFSRPRPSGIIAANVNEGDELIAAEITSGDSHVLLGTKNGMSIRFHESDVRPMGRIAAGVRGIRLEGDDEVVGMVVVNGDEGTLLTVSEGGYGKRTEIAEYRVQSRGGKGIINLKITEKTGKVVAIMHVKNHDEVMLVARSGQIIRLRVQDVRPTGRATQGVRLIKLENNDRLAAVARLAED</sequence>
<protein>
    <recommendedName>
        <fullName evidence="9">DNA gyrase subunit A</fullName>
        <ecNumber evidence="9">5.6.2.2</ecNumber>
    </recommendedName>
</protein>
<dbReference type="CDD" id="cd00187">
    <property type="entry name" value="TOP4c"/>
    <property type="match status" value="1"/>
</dbReference>